<accession>A0A0K2V615</accession>
<proteinExistence type="predicted"/>
<organism evidence="1">
    <name type="scientific">Lepeophtheirus salmonis</name>
    <name type="common">Salmon louse</name>
    <name type="synonym">Caligus salmonis</name>
    <dbReference type="NCBI Taxonomy" id="72036"/>
    <lineage>
        <taxon>Eukaryota</taxon>
        <taxon>Metazoa</taxon>
        <taxon>Ecdysozoa</taxon>
        <taxon>Arthropoda</taxon>
        <taxon>Crustacea</taxon>
        <taxon>Multicrustacea</taxon>
        <taxon>Hexanauplia</taxon>
        <taxon>Copepoda</taxon>
        <taxon>Siphonostomatoida</taxon>
        <taxon>Caligidae</taxon>
        <taxon>Lepeophtheirus</taxon>
    </lineage>
</organism>
<sequence>MYEISNSITGCIPVCRNEKCGNESGREVWIIGHKEPEYHSTPDKVPSTYDCCGIHDVGSRIES</sequence>
<protein>
    <submittedName>
        <fullName evidence="1">Uncharacterized protein</fullName>
    </submittedName>
</protein>
<dbReference type="EMBL" id="HACA01028632">
    <property type="protein sequence ID" value="CDW45993.1"/>
    <property type="molecule type" value="Transcribed_RNA"/>
</dbReference>
<reference evidence="1" key="1">
    <citation type="submission" date="2014-05" db="EMBL/GenBank/DDBJ databases">
        <authorList>
            <person name="Chronopoulou M."/>
        </authorList>
    </citation>
    <scope>NUCLEOTIDE SEQUENCE</scope>
    <source>
        <tissue evidence="1">Whole organism</tissue>
    </source>
</reference>
<dbReference type="AlphaFoldDB" id="A0A0K2V615"/>
<evidence type="ECO:0000313" key="1">
    <source>
        <dbReference type="EMBL" id="CDW45993.1"/>
    </source>
</evidence>
<name>A0A0K2V615_LEPSM</name>